<dbReference type="RefSeq" id="WP_193836658.1">
    <property type="nucleotide sequence ID" value="NZ_CP061539.1"/>
</dbReference>
<evidence type="ECO:0008006" key="4">
    <source>
        <dbReference type="Google" id="ProtNLM"/>
    </source>
</evidence>
<dbReference type="GeneID" id="96622612"/>
<keyword evidence="1" id="KW-1133">Transmembrane helix</keyword>
<evidence type="ECO:0000313" key="2">
    <source>
        <dbReference type="EMBL" id="QOW64647.1"/>
    </source>
</evidence>
<keyword evidence="1" id="KW-0812">Transmembrane</keyword>
<evidence type="ECO:0000256" key="1">
    <source>
        <dbReference type="SAM" id="Phobius"/>
    </source>
</evidence>
<organism evidence="2 3">
    <name type="scientific">Rothia terrae</name>
    <dbReference type="NCBI Taxonomy" id="396015"/>
    <lineage>
        <taxon>Bacteria</taxon>
        <taxon>Bacillati</taxon>
        <taxon>Actinomycetota</taxon>
        <taxon>Actinomycetes</taxon>
        <taxon>Micrococcales</taxon>
        <taxon>Micrococcaceae</taxon>
        <taxon>Rothia</taxon>
    </lineage>
</organism>
<name>A0A7S7AZU4_9MICC</name>
<reference evidence="2 3" key="1">
    <citation type="submission" date="2020-09" db="EMBL/GenBank/DDBJ databases">
        <title>Investigation of environmental microbes.</title>
        <authorList>
            <person name="Ou Y."/>
            <person name="Kang Q."/>
        </authorList>
    </citation>
    <scope>NUCLEOTIDE SEQUENCE [LARGE SCALE GENOMIC DNA]</scope>
    <source>
        <strain evidence="2 3">KJZ-14</strain>
    </source>
</reference>
<proteinExistence type="predicted"/>
<feature type="transmembrane region" description="Helical" evidence="1">
    <location>
        <begin position="45"/>
        <end position="64"/>
    </location>
</feature>
<keyword evidence="1" id="KW-0472">Membrane</keyword>
<protein>
    <recommendedName>
        <fullName evidence="4">DUF3955 domain-containing protein</fullName>
    </recommendedName>
</protein>
<dbReference type="AlphaFoldDB" id="A0A7S7AZU4"/>
<dbReference type="KEGG" id="rter:IDM49_11265"/>
<evidence type="ECO:0000313" key="3">
    <source>
        <dbReference type="Proteomes" id="UP000516404"/>
    </source>
</evidence>
<keyword evidence="3" id="KW-1185">Reference proteome</keyword>
<accession>A0A7S7AZU4</accession>
<dbReference type="EMBL" id="CP061539">
    <property type="protein sequence ID" value="QOW64647.1"/>
    <property type="molecule type" value="Genomic_DNA"/>
</dbReference>
<sequence>MQRIVDWVLLLLGIAVILIAMWEGFIWGSWVDENAVSDFPTSEPLFLLCGSGALISLIAIRKLLRD</sequence>
<dbReference type="Proteomes" id="UP000516404">
    <property type="component" value="Chromosome"/>
</dbReference>
<feature type="transmembrane region" description="Helical" evidence="1">
    <location>
        <begin position="7"/>
        <end position="25"/>
    </location>
</feature>
<gene>
    <name evidence="2" type="ORF">IDM49_11265</name>
</gene>